<dbReference type="Proteomes" id="UP000236434">
    <property type="component" value="Unassembled WGS sequence"/>
</dbReference>
<dbReference type="EMBL" id="AZRL01000001">
    <property type="protein sequence ID" value="PNR98596.1"/>
    <property type="molecule type" value="Genomic_DNA"/>
</dbReference>
<proteinExistence type="predicted"/>
<feature type="domain" description="ABC transporter" evidence="3">
    <location>
        <begin position="10"/>
        <end position="255"/>
    </location>
</feature>
<keyword evidence="2" id="KW-0067">ATP-binding</keyword>
<dbReference type="OrthoDB" id="9806285at2"/>
<dbReference type="InterPro" id="IPR003439">
    <property type="entry name" value="ABC_transporter-like_ATP-bd"/>
</dbReference>
<reference evidence="4 5" key="1">
    <citation type="submission" date="2013-12" db="EMBL/GenBank/DDBJ databases">
        <title>Comparative genomics of Petrotoga isolates.</title>
        <authorList>
            <person name="Nesbo C.L."/>
            <person name="Charchuk R."/>
            <person name="Chow K."/>
        </authorList>
    </citation>
    <scope>NUCLEOTIDE SEQUENCE [LARGE SCALE GENOMIC DNA]</scope>
    <source>
        <strain evidence="4 5">DSM 13574</strain>
    </source>
</reference>
<organism evidence="4 5">
    <name type="scientific">Petrotoga olearia DSM 13574</name>
    <dbReference type="NCBI Taxonomy" id="1122955"/>
    <lineage>
        <taxon>Bacteria</taxon>
        <taxon>Thermotogati</taxon>
        <taxon>Thermotogota</taxon>
        <taxon>Thermotogae</taxon>
        <taxon>Petrotogales</taxon>
        <taxon>Petrotogaceae</taxon>
        <taxon>Petrotoga</taxon>
    </lineage>
</organism>
<dbReference type="PROSITE" id="PS50893">
    <property type="entry name" value="ABC_TRANSPORTER_2"/>
    <property type="match status" value="1"/>
</dbReference>
<dbReference type="AlphaFoldDB" id="A0A2K1P7E3"/>
<sequence>MSKHSNEDIIKVENLTKIFGSGKKAVKAVDNVTFSIKKGEIVSLVGQSGSGKTTVTRLLLRLLKETEGKITFEGQDITGLTGKEKKLYWKKVQAIFQDPYASFNIFSPVKKVLIDAFKLFDNSFTKQEKMSKVYEALESVNLRPEEVADKYPFELSGGQRQRVMIARAHLIKPKLLLADEPTSMIDANLRSGILELLLGLRDTEGTTIMFVTHDLGLAYYVSDRLFIMHEGEIVERGDADKVITQPEHPYTKQLMMDVPKLSEEWILK</sequence>
<protein>
    <submittedName>
        <fullName evidence="4">Peptide ABC transporter ATPase</fullName>
    </submittedName>
</protein>
<evidence type="ECO:0000313" key="5">
    <source>
        <dbReference type="Proteomes" id="UP000236434"/>
    </source>
</evidence>
<evidence type="ECO:0000313" key="4">
    <source>
        <dbReference type="EMBL" id="PNR98596.1"/>
    </source>
</evidence>
<dbReference type="SMART" id="SM00382">
    <property type="entry name" value="AAA"/>
    <property type="match status" value="1"/>
</dbReference>
<dbReference type="CDD" id="cd03257">
    <property type="entry name" value="ABC_NikE_OppD_transporters"/>
    <property type="match status" value="1"/>
</dbReference>
<dbReference type="Gene3D" id="3.40.50.300">
    <property type="entry name" value="P-loop containing nucleotide triphosphate hydrolases"/>
    <property type="match status" value="1"/>
</dbReference>
<dbReference type="SUPFAM" id="SSF52540">
    <property type="entry name" value="P-loop containing nucleoside triphosphate hydrolases"/>
    <property type="match status" value="1"/>
</dbReference>
<evidence type="ECO:0000259" key="3">
    <source>
        <dbReference type="PROSITE" id="PS50893"/>
    </source>
</evidence>
<keyword evidence="1" id="KW-0547">Nucleotide-binding</keyword>
<dbReference type="PANTHER" id="PTHR43230">
    <property type="entry name" value="ABC-TYPE DIPEPTIDE/OLIGOPEPTIDE TRANSPORT SYSTEM, ATPASE COMPONENT"/>
    <property type="match status" value="1"/>
</dbReference>
<comment type="caution">
    <text evidence="4">The sequence shown here is derived from an EMBL/GenBank/DDBJ whole genome shotgun (WGS) entry which is preliminary data.</text>
</comment>
<dbReference type="GO" id="GO:0016887">
    <property type="term" value="F:ATP hydrolysis activity"/>
    <property type="evidence" value="ECO:0007669"/>
    <property type="project" value="InterPro"/>
</dbReference>
<dbReference type="InterPro" id="IPR003593">
    <property type="entry name" value="AAA+_ATPase"/>
</dbReference>
<gene>
    <name evidence="4" type="ORF">X929_00190</name>
</gene>
<dbReference type="GO" id="GO:0005524">
    <property type="term" value="F:ATP binding"/>
    <property type="evidence" value="ECO:0007669"/>
    <property type="project" value="UniProtKB-KW"/>
</dbReference>
<dbReference type="Pfam" id="PF00005">
    <property type="entry name" value="ABC_tran"/>
    <property type="match status" value="1"/>
</dbReference>
<dbReference type="PANTHER" id="PTHR43230:SF3">
    <property type="entry name" value="ABC-TYPE DIPEPTIDE_OLIGOPEPTIDE TRANSPORT SYSTEM, ATPASE COMPONENT"/>
    <property type="match status" value="1"/>
</dbReference>
<dbReference type="InterPro" id="IPR027417">
    <property type="entry name" value="P-loop_NTPase"/>
</dbReference>
<accession>A0A2K1P7E3</accession>
<evidence type="ECO:0000256" key="1">
    <source>
        <dbReference type="ARBA" id="ARBA00022741"/>
    </source>
</evidence>
<evidence type="ECO:0000256" key="2">
    <source>
        <dbReference type="ARBA" id="ARBA00022840"/>
    </source>
</evidence>
<name>A0A2K1P7E3_9BACT</name>
<dbReference type="RefSeq" id="WP_103066056.1">
    <property type="nucleotide sequence ID" value="NZ_AZRL01000001.1"/>
</dbReference>